<feature type="domain" description="Protein kinase" evidence="9">
    <location>
        <begin position="1"/>
        <end position="175"/>
    </location>
</feature>
<dbReference type="PhylomeDB" id="T1IKT6"/>
<dbReference type="eggNOG" id="KOG1290">
    <property type="taxonomic scope" value="Eukaryota"/>
</dbReference>
<organism evidence="10 11">
    <name type="scientific">Strigamia maritima</name>
    <name type="common">European centipede</name>
    <name type="synonym">Geophilus maritimus</name>
    <dbReference type="NCBI Taxonomy" id="126957"/>
    <lineage>
        <taxon>Eukaryota</taxon>
        <taxon>Metazoa</taxon>
        <taxon>Ecdysozoa</taxon>
        <taxon>Arthropoda</taxon>
        <taxon>Myriapoda</taxon>
        <taxon>Chilopoda</taxon>
        <taxon>Pleurostigmophora</taxon>
        <taxon>Geophilomorpha</taxon>
        <taxon>Linotaeniidae</taxon>
        <taxon>Strigamia</taxon>
    </lineage>
</organism>
<dbReference type="PANTHER" id="PTHR47634">
    <property type="entry name" value="PROTEIN KINASE DOMAIN-CONTAINING PROTEIN-RELATED"/>
    <property type="match status" value="1"/>
</dbReference>
<keyword evidence="3" id="KW-0808">Transferase</keyword>
<name>T1IKT6_STRMM</name>
<dbReference type="SUPFAM" id="SSF56112">
    <property type="entry name" value="Protein kinase-like (PK-like)"/>
    <property type="match status" value="1"/>
</dbReference>
<evidence type="ECO:0000256" key="4">
    <source>
        <dbReference type="ARBA" id="ARBA00022741"/>
    </source>
</evidence>
<dbReference type="OMA" id="FFIRDNC"/>
<dbReference type="PANTHER" id="PTHR47634:SF9">
    <property type="entry name" value="PROTEIN KINASE DOMAIN-CONTAINING PROTEIN-RELATED"/>
    <property type="match status" value="1"/>
</dbReference>
<protein>
    <recommendedName>
        <fullName evidence="1">non-specific serine/threonine protein kinase</fullName>
        <ecNumber evidence="1">2.7.11.1</ecNumber>
    </recommendedName>
</protein>
<dbReference type="InterPro" id="IPR000719">
    <property type="entry name" value="Prot_kinase_dom"/>
</dbReference>
<reference evidence="11" key="1">
    <citation type="submission" date="2011-05" db="EMBL/GenBank/DDBJ databases">
        <authorList>
            <person name="Richards S.R."/>
            <person name="Qu J."/>
            <person name="Jiang H."/>
            <person name="Jhangiani S.N."/>
            <person name="Agravi P."/>
            <person name="Goodspeed R."/>
            <person name="Gross S."/>
            <person name="Mandapat C."/>
            <person name="Jackson L."/>
            <person name="Mathew T."/>
            <person name="Pu L."/>
            <person name="Thornton R."/>
            <person name="Saada N."/>
            <person name="Wilczek-Boney K.B."/>
            <person name="Lee S."/>
            <person name="Kovar C."/>
            <person name="Wu Y."/>
            <person name="Scherer S.E."/>
            <person name="Worley K.C."/>
            <person name="Muzny D.M."/>
            <person name="Gibbs R."/>
        </authorList>
    </citation>
    <scope>NUCLEOTIDE SEQUENCE</scope>
    <source>
        <strain evidence="11">Brora</strain>
    </source>
</reference>
<sequence>MVFKPSGDNLLTLNAKSGRDGLPLTNVKIIIKHLLEGLNHLHTTCKIIHTDIKPENVCVTFKDEECSVKIMDLGNACCVGKKVSEPIQTRPYRCPEVILGAYFKANADIWSTACMAFELATGQLLFEPFPSSNYSRDEHHLALIIASIGIIPKEMALASKKFFLLKMVNFAGLLN</sequence>
<dbReference type="PROSITE" id="PS00108">
    <property type="entry name" value="PROTEIN_KINASE_ST"/>
    <property type="match status" value="1"/>
</dbReference>
<dbReference type="GO" id="GO:0050684">
    <property type="term" value="P:regulation of mRNA processing"/>
    <property type="evidence" value="ECO:0007669"/>
    <property type="project" value="TreeGrafter"/>
</dbReference>
<evidence type="ECO:0000256" key="1">
    <source>
        <dbReference type="ARBA" id="ARBA00012513"/>
    </source>
</evidence>
<dbReference type="PROSITE" id="PS50011">
    <property type="entry name" value="PROTEIN_KINASE_DOM"/>
    <property type="match status" value="1"/>
</dbReference>
<comment type="catalytic activity">
    <reaction evidence="8">
        <text>L-seryl-[protein] + ATP = O-phospho-L-seryl-[protein] + ADP + H(+)</text>
        <dbReference type="Rhea" id="RHEA:17989"/>
        <dbReference type="Rhea" id="RHEA-COMP:9863"/>
        <dbReference type="Rhea" id="RHEA-COMP:11604"/>
        <dbReference type="ChEBI" id="CHEBI:15378"/>
        <dbReference type="ChEBI" id="CHEBI:29999"/>
        <dbReference type="ChEBI" id="CHEBI:30616"/>
        <dbReference type="ChEBI" id="CHEBI:83421"/>
        <dbReference type="ChEBI" id="CHEBI:456216"/>
        <dbReference type="EC" id="2.7.11.1"/>
    </reaction>
</comment>
<dbReference type="HOGENOM" id="CLU_1534480_0_0_1"/>
<comment type="catalytic activity">
    <reaction evidence="7">
        <text>L-threonyl-[protein] + ATP = O-phospho-L-threonyl-[protein] + ADP + H(+)</text>
        <dbReference type="Rhea" id="RHEA:46608"/>
        <dbReference type="Rhea" id="RHEA-COMP:11060"/>
        <dbReference type="Rhea" id="RHEA-COMP:11605"/>
        <dbReference type="ChEBI" id="CHEBI:15378"/>
        <dbReference type="ChEBI" id="CHEBI:30013"/>
        <dbReference type="ChEBI" id="CHEBI:30616"/>
        <dbReference type="ChEBI" id="CHEBI:61977"/>
        <dbReference type="ChEBI" id="CHEBI:456216"/>
        <dbReference type="EC" id="2.7.11.1"/>
    </reaction>
</comment>
<accession>T1IKT6</accession>
<dbReference type="GO" id="GO:0005737">
    <property type="term" value="C:cytoplasm"/>
    <property type="evidence" value="ECO:0007669"/>
    <property type="project" value="TreeGrafter"/>
</dbReference>
<evidence type="ECO:0000256" key="5">
    <source>
        <dbReference type="ARBA" id="ARBA00022777"/>
    </source>
</evidence>
<keyword evidence="5" id="KW-0418">Kinase</keyword>
<proteinExistence type="predicted"/>
<evidence type="ECO:0000259" key="9">
    <source>
        <dbReference type="PROSITE" id="PS50011"/>
    </source>
</evidence>
<dbReference type="EMBL" id="JH430635">
    <property type="status" value="NOT_ANNOTATED_CDS"/>
    <property type="molecule type" value="Genomic_DNA"/>
</dbReference>
<dbReference type="EnsemblMetazoa" id="SMAR001542-RA">
    <property type="protein sequence ID" value="SMAR001542-PA"/>
    <property type="gene ID" value="SMAR001542"/>
</dbReference>
<evidence type="ECO:0000313" key="10">
    <source>
        <dbReference type="EnsemblMetazoa" id="SMAR001542-PA"/>
    </source>
</evidence>
<dbReference type="AlphaFoldDB" id="T1IKT6"/>
<dbReference type="InterPro" id="IPR008271">
    <property type="entry name" value="Ser/Thr_kinase_AS"/>
</dbReference>
<dbReference type="GO" id="GO:0005524">
    <property type="term" value="F:ATP binding"/>
    <property type="evidence" value="ECO:0007669"/>
    <property type="project" value="UniProtKB-KW"/>
</dbReference>
<keyword evidence="11" id="KW-1185">Reference proteome</keyword>
<dbReference type="GO" id="GO:0004674">
    <property type="term" value="F:protein serine/threonine kinase activity"/>
    <property type="evidence" value="ECO:0007669"/>
    <property type="project" value="UniProtKB-KW"/>
</dbReference>
<dbReference type="GO" id="GO:0005634">
    <property type="term" value="C:nucleus"/>
    <property type="evidence" value="ECO:0007669"/>
    <property type="project" value="TreeGrafter"/>
</dbReference>
<dbReference type="STRING" id="126957.T1IKT6"/>
<reference evidence="10" key="2">
    <citation type="submission" date="2015-02" db="UniProtKB">
        <authorList>
            <consortium name="EnsemblMetazoa"/>
        </authorList>
    </citation>
    <scope>IDENTIFICATION</scope>
</reference>
<dbReference type="GO" id="GO:0000245">
    <property type="term" value="P:spliceosomal complex assembly"/>
    <property type="evidence" value="ECO:0007669"/>
    <property type="project" value="TreeGrafter"/>
</dbReference>
<evidence type="ECO:0000256" key="8">
    <source>
        <dbReference type="ARBA" id="ARBA00048679"/>
    </source>
</evidence>
<dbReference type="InterPro" id="IPR011009">
    <property type="entry name" value="Kinase-like_dom_sf"/>
</dbReference>
<evidence type="ECO:0000256" key="6">
    <source>
        <dbReference type="ARBA" id="ARBA00022840"/>
    </source>
</evidence>
<evidence type="ECO:0000256" key="7">
    <source>
        <dbReference type="ARBA" id="ARBA00047899"/>
    </source>
</evidence>
<keyword evidence="6" id="KW-0067">ATP-binding</keyword>
<dbReference type="Proteomes" id="UP000014500">
    <property type="component" value="Unassembled WGS sequence"/>
</dbReference>
<evidence type="ECO:0000256" key="2">
    <source>
        <dbReference type="ARBA" id="ARBA00022527"/>
    </source>
</evidence>
<dbReference type="Gene3D" id="1.10.510.10">
    <property type="entry name" value="Transferase(Phosphotransferase) domain 1"/>
    <property type="match status" value="1"/>
</dbReference>
<dbReference type="Pfam" id="PF00069">
    <property type="entry name" value="Pkinase"/>
    <property type="match status" value="1"/>
</dbReference>
<keyword evidence="4" id="KW-0547">Nucleotide-binding</keyword>
<evidence type="ECO:0000313" key="11">
    <source>
        <dbReference type="Proteomes" id="UP000014500"/>
    </source>
</evidence>
<dbReference type="InterPro" id="IPR051334">
    <property type="entry name" value="SRPK"/>
</dbReference>
<dbReference type="EC" id="2.7.11.1" evidence="1"/>
<keyword evidence="2" id="KW-0723">Serine/threonine-protein kinase</keyword>
<dbReference type="SMART" id="SM00220">
    <property type="entry name" value="S_TKc"/>
    <property type="match status" value="1"/>
</dbReference>
<evidence type="ECO:0000256" key="3">
    <source>
        <dbReference type="ARBA" id="ARBA00022679"/>
    </source>
</evidence>